<reference evidence="1 2" key="1">
    <citation type="submission" date="2013-10" db="EMBL/GenBank/DDBJ databases">
        <title>Antibiotic resistance diversity of beta-lactamase producers in the General Hospital Vienna.</title>
        <authorList>
            <person name="Barisic I."/>
            <person name="Mitteregger D."/>
            <person name="Hirschl A.M."/>
            <person name="Noehammer C."/>
            <person name="Wiesinger-Mayr H."/>
        </authorList>
    </citation>
    <scope>NUCLEOTIDE SEQUENCE [LARGE SCALE GENOMIC DNA]</scope>
    <source>
        <strain evidence="1 2">ISC11</strain>
    </source>
</reference>
<accession>A0A7G2IP42</accession>
<evidence type="ECO:0000313" key="1">
    <source>
        <dbReference type="EMBL" id="CDL38887.1"/>
    </source>
</evidence>
<dbReference type="Proteomes" id="UP000019194">
    <property type="component" value="Unassembled WGS sequence"/>
</dbReference>
<dbReference type="EMBL" id="CBWP010000052">
    <property type="protein sequence ID" value="CDL38887.1"/>
    <property type="molecule type" value="Genomic_DNA"/>
</dbReference>
<organism evidence="1 2">
    <name type="scientific">Citrobacter freundii</name>
    <dbReference type="NCBI Taxonomy" id="546"/>
    <lineage>
        <taxon>Bacteria</taxon>
        <taxon>Pseudomonadati</taxon>
        <taxon>Pseudomonadota</taxon>
        <taxon>Gammaproteobacteria</taxon>
        <taxon>Enterobacterales</taxon>
        <taxon>Enterobacteriaceae</taxon>
        <taxon>Citrobacter</taxon>
        <taxon>Citrobacter freundii complex</taxon>
    </lineage>
</organism>
<name>A0A7G2IP42_CITFR</name>
<dbReference type="AlphaFoldDB" id="A0A7G2IP42"/>
<evidence type="ECO:0000313" key="2">
    <source>
        <dbReference type="Proteomes" id="UP000019194"/>
    </source>
</evidence>
<sequence>MQTVVNRFIGNLRAKFNNSFAKIMRGIVVHIEGISAAKKKTTESKKFSKVRN</sequence>
<comment type="caution">
    <text evidence="1">The sequence shown here is derived from an EMBL/GenBank/DDBJ whole genome shotgun (WGS) entry which is preliminary data.</text>
</comment>
<protein>
    <submittedName>
        <fullName evidence="1">Uncharacterized protein</fullName>
    </submittedName>
</protein>
<proteinExistence type="predicted"/>